<feature type="region of interest" description="Disordered" evidence="6">
    <location>
        <begin position="923"/>
        <end position="955"/>
    </location>
</feature>
<dbReference type="InterPro" id="IPR014284">
    <property type="entry name" value="RNA_pol_sigma-70_dom"/>
</dbReference>
<keyword evidence="3" id="KW-0731">Sigma factor</keyword>
<evidence type="ECO:0000256" key="1">
    <source>
        <dbReference type="ARBA" id="ARBA00010641"/>
    </source>
</evidence>
<evidence type="ECO:0000256" key="6">
    <source>
        <dbReference type="SAM" id="MobiDB-lite"/>
    </source>
</evidence>
<dbReference type="InterPro" id="IPR013324">
    <property type="entry name" value="RNA_pol_sigma_r3/r4-like"/>
</dbReference>
<dbReference type="InterPro" id="IPR013249">
    <property type="entry name" value="RNA_pol_sigma70_r4_t2"/>
</dbReference>
<evidence type="ECO:0008006" key="11">
    <source>
        <dbReference type="Google" id="ProtNLM"/>
    </source>
</evidence>
<evidence type="ECO:0000313" key="9">
    <source>
        <dbReference type="EMBL" id="QJW99889.1"/>
    </source>
</evidence>
<dbReference type="AlphaFoldDB" id="A0A6M5Z0M9"/>
<dbReference type="InterPro" id="IPR007627">
    <property type="entry name" value="RNA_pol_sigma70_r2"/>
</dbReference>
<organism evidence="9 10">
    <name type="scientific">Frigoriglobus tundricola</name>
    <dbReference type="NCBI Taxonomy" id="2774151"/>
    <lineage>
        <taxon>Bacteria</taxon>
        <taxon>Pseudomonadati</taxon>
        <taxon>Planctomycetota</taxon>
        <taxon>Planctomycetia</taxon>
        <taxon>Gemmatales</taxon>
        <taxon>Gemmataceae</taxon>
        <taxon>Frigoriglobus</taxon>
    </lineage>
</organism>
<feature type="compositionally biased region" description="Basic and acidic residues" evidence="6">
    <location>
        <begin position="946"/>
        <end position="955"/>
    </location>
</feature>
<evidence type="ECO:0000313" key="10">
    <source>
        <dbReference type="Proteomes" id="UP000503447"/>
    </source>
</evidence>
<feature type="domain" description="RNA polymerase sigma factor 70 region 4 type 2" evidence="8">
    <location>
        <begin position="134"/>
        <end position="186"/>
    </location>
</feature>
<evidence type="ECO:0000256" key="2">
    <source>
        <dbReference type="ARBA" id="ARBA00023015"/>
    </source>
</evidence>
<dbReference type="GO" id="GO:0016987">
    <property type="term" value="F:sigma factor activity"/>
    <property type="evidence" value="ECO:0007669"/>
    <property type="project" value="UniProtKB-KW"/>
</dbReference>
<dbReference type="SUPFAM" id="SSF49452">
    <property type="entry name" value="Starch-binding domain-like"/>
    <property type="match status" value="1"/>
</dbReference>
<dbReference type="InterPro" id="IPR013784">
    <property type="entry name" value="Carb-bd-like_fold"/>
</dbReference>
<dbReference type="Pfam" id="PF04542">
    <property type="entry name" value="Sigma70_r2"/>
    <property type="match status" value="1"/>
</dbReference>
<dbReference type="KEGG" id="ftj:FTUN_7512"/>
<reference evidence="10" key="1">
    <citation type="submission" date="2020-05" db="EMBL/GenBank/DDBJ databases">
        <title>Frigoriglobus tundricola gen. nov., sp. nov., a psychrotolerant cellulolytic planctomycete of the family Gemmataceae with two divergent copies of 16S rRNA gene.</title>
        <authorList>
            <person name="Kulichevskaya I.S."/>
            <person name="Ivanova A.A."/>
            <person name="Naumoff D.G."/>
            <person name="Beletsky A.V."/>
            <person name="Rijpstra W.I.C."/>
            <person name="Sinninghe Damste J.S."/>
            <person name="Mardanov A.V."/>
            <person name="Ravin N.V."/>
            <person name="Dedysh S.N."/>
        </authorList>
    </citation>
    <scope>NUCLEOTIDE SEQUENCE [LARGE SCALE GENOMIC DNA]</scope>
    <source>
        <strain evidence="10">PL17</strain>
    </source>
</reference>
<dbReference type="PANTHER" id="PTHR43133:SF8">
    <property type="entry name" value="RNA POLYMERASE SIGMA FACTOR HI_1459-RELATED"/>
    <property type="match status" value="1"/>
</dbReference>
<keyword evidence="5" id="KW-0804">Transcription</keyword>
<dbReference type="InterPro" id="IPR013325">
    <property type="entry name" value="RNA_pol_sigma_r2"/>
</dbReference>
<dbReference type="Pfam" id="PF08281">
    <property type="entry name" value="Sigma70_r4_2"/>
    <property type="match status" value="1"/>
</dbReference>
<dbReference type="SUPFAM" id="SSF88946">
    <property type="entry name" value="Sigma2 domain of RNA polymerase sigma factors"/>
    <property type="match status" value="1"/>
</dbReference>
<dbReference type="GO" id="GO:0030246">
    <property type="term" value="F:carbohydrate binding"/>
    <property type="evidence" value="ECO:0007669"/>
    <property type="project" value="InterPro"/>
</dbReference>
<dbReference type="NCBIfam" id="TIGR02937">
    <property type="entry name" value="sigma70-ECF"/>
    <property type="match status" value="1"/>
</dbReference>
<dbReference type="CDD" id="cd06171">
    <property type="entry name" value="Sigma70_r4"/>
    <property type="match status" value="1"/>
</dbReference>
<dbReference type="GO" id="GO:0006352">
    <property type="term" value="P:DNA-templated transcription initiation"/>
    <property type="evidence" value="ECO:0007669"/>
    <property type="project" value="InterPro"/>
</dbReference>
<evidence type="ECO:0000256" key="3">
    <source>
        <dbReference type="ARBA" id="ARBA00023082"/>
    </source>
</evidence>
<proteinExistence type="inferred from homology"/>
<dbReference type="Proteomes" id="UP000503447">
    <property type="component" value="Chromosome"/>
</dbReference>
<dbReference type="Gene3D" id="1.10.1740.10">
    <property type="match status" value="1"/>
</dbReference>
<keyword evidence="4" id="KW-0238">DNA-binding</keyword>
<dbReference type="EMBL" id="CP053452">
    <property type="protein sequence ID" value="QJW99889.1"/>
    <property type="molecule type" value="Genomic_DNA"/>
</dbReference>
<evidence type="ECO:0000259" key="8">
    <source>
        <dbReference type="Pfam" id="PF08281"/>
    </source>
</evidence>
<dbReference type="PANTHER" id="PTHR43133">
    <property type="entry name" value="RNA POLYMERASE ECF-TYPE SIGMA FACTO"/>
    <property type="match status" value="1"/>
</dbReference>
<sequence>MIRHTGGALIRAMRAASAPGHTDRELLAQFARGDQGAFEVLVKRHTGLVLGVCRRALPTPQDAEDACQAVFLILARKAHARWQPSVANWLFTTARRVSADVRRSASRRAGREARTVPVEPPSVLDQMTGREVLAALDEELDRLPAIYREPLVLCHLEGLTRDEAAARLGVPLATLKSQLDRGRKRLADALTRRGVALGAGLLAVTVPSPAGACPPRLVESVLAAVSGTHPAPVGELIREGTVTVTLGHIKLAVAGVFGLIAVGFALAVPATVTQKMAPGSEEKAAVPAPKVAPQSEPVKGATVAAAEEKETKSIAVKGVVLGPDDKPVAGAKLFLHSRNQFVPAPQPIAAPDGTFAFSVDEHESGEVVATAPGCGVALRSVGSRPLPARTLRLTPDEPVRGKVIDLEGKPVAGVHISVVTVVQPHADKTLDRWLKAGGKPKDAEPFGFEWLHDWQTQFAGLLAPVTTDREGKFEIRGVGRDRVAILRVSSPTTVTQQVNVVTRKVERFEGNASLIGINTPAAFHGCDPVVVAAPVPATRGRVTDAATGEPVPGSVLYVANLVQQLSPLTGLGMSVKVVADKDGRFALPGLPRGAPGLSVIVFPPNGAPYHRVSVAVPDGAAERAAFDVKLTRGVPATVKIVDKTTGKPVAGSLRYGVFPDANPNVKAVPTVWHNFAWTDDPYVAPAASELRIVVFPGKGLLAAQTYSEDRSYRSGVGVEVFEKYRTDDQLLGLVSAGNIHVRQWQTFAEIDVPVGAKEFTCTLALDRGVRASGRLVGTDGKPVTGAQSYGLENEMGASGGWAQPATDATFTARALRPGEQRRVMFVHVGRKLAGTAVVVGGSKEPTEVRMEPWGEVTGRLVSADGEPVTGELDLSWDVIRQDDLKLGSSPLIHPGRGGLAVGADGRFRITGLVPGLTYKWTASGPQGASATLPDTVPKSGEPTDLGDIRLSHEGP</sequence>
<evidence type="ECO:0000256" key="5">
    <source>
        <dbReference type="ARBA" id="ARBA00023163"/>
    </source>
</evidence>
<accession>A0A6M5Z0M9</accession>
<name>A0A6M5Z0M9_9BACT</name>
<protein>
    <recommendedName>
        <fullName evidence="11">ECF RNA polymerase sigma factor SigE</fullName>
    </recommendedName>
</protein>
<dbReference type="Gene3D" id="1.10.10.10">
    <property type="entry name" value="Winged helix-like DNA-binding domain superfamily/Winged helix DNA-binding domain"/>
    <property type="match status" value="1"/>
</dbReference>
<comment type="similarity">
    <text evidence="1">Belongs to the sigma-70 factor family. ECF subfamily.</text>
</comment>
<gene>
    <name evidence="9" type="ORF">FTUN_7512</name>
</gene>
<evidence type="ECO:0000259" key="7">
    <source>
        <dbReference type="Pfam" id="PF04542"/>
    </source>
</evidence>
<dbReference type="SUPFAM" id="SSF88659">
    <property type="entry name" value="Sigma3 and sigma4 domains of RNA polymerase sigma factors"/>
    <property type="match status" value="1"/>
</dbReference>
<keyword evidence="10" id="KW-1185">Reference proteome</keyword>
<feature type="domain" description="RNA polymerase sigma-70 region 2" evidence="7">
    <location>
        <begin position="41"/>
        <end position="108"/>
    </location>
</feature>
<keyword evidence="2" id="KW-0805">Transcription regulation</keyword>
<dbReference type="InterPro" id="IPR036388">
    <property type="entry name" value="WH-like_DNA-bd_sf"/>
</dbReference>
<evidence type="ECO:0000256" key="4">
    <source>
        <dbReference type="ARBA" id="ARBA00023125"/>
    </source>
</evidence>
<dbReference type="GO" id="GO:0003677">
    <property type="term" value="F:DNA binding"/>
    <property type="evidence" value="ECO:0007669"/>
    <property type="project" value="UniProtKB-KW"/>
</dbReference>
<dbReference type="InterPro" id="IPR039425">
    <property type="entry name" value="RNA_pol_sigma-70-like"/>
</dbReference>